<feature type="signal peptide" evidence="3">
    <location>
        <begin position="1"/>
        <end position="20"/>
    </location>
</feature>
<keyword evidence="5" id="KW-1185">Reference proteome</keyword>
<proteinExistence type="predicted"/>
<comment type="caution">
    <text evidence="4">The sequence shown here is derived from an EMBL/GenBank/DDBJ whole genome shotgun (WGS) entry which is preliminary data.</text>
</comment>
<feature type="region of interest" description="Disordered" evidence="2">
    <location>
        <begin position="1233"/>
        <end position="1252"/>
    </location>
</feature>
<evidence type="ECO:0000313" key="5">
    <source>
        <dbReference type="Proteomes" id="UP000245523"/>
    </source>
</evidence>
<dbReference type="Proteomes" id="UP000245523">
    <property type="component" value="Unassembled WGS sequence"/>
</dbReference>
<protein>
    <submittedName>
        <fullName evidence="4">Tetratricopeptide repeat protein</fullName>
    </submittedName>
</protein>
<reference evidence="4 5" key="1">
    <citation type="submission" date="2018-05" db="EMBL/GenBank/DDBJ databases">
        <title>Animal gut microbial communities from fecal samples from Wisconsin, USA.</title>
        <authorList>
            <person name="Neumann A."/>
        </authorList>
    </citation>
    <scope>NUCLEOTIDE SEQUENCE [LARGE SCALE GENOMIC DNA]</scope>
    <source>
        <strain evidence="4 5">UWS4</strain>
    </source>
</reference>
<name>A0ABX5LLP7_9BACT</name>
<evidence type="ECO:0000313" key="4">
    <source>
        <dbReference type="EMBL" id="PWK99185.1"/>
    </source>
</evidence>
<gene>
    <name evidence="4" type="ORF">B0H50_11332</name>
</gene>
<keyword evidence="1" id="KW-0802">TPR repeat</keyword>
<dbReference type="SMART" id="SM00028">
    <property type="entry name" value="TPR"/>
    <property type="match status" value="5"/>
</dbReference>
<dbReference type="Pfam" id="PF13174">
    <property type="entry name" value="TPR_6"/>
    <property type="match status" value="1"/>
</dbReference>
<dbReference type="PROSITE" id="PS50005">
    <property type="entry name" value="TPR"/>
    <property type="match status" value="2"/>
</dbReference>
<evidence type="ECO:0000256" key="2">
    <source>
        <dbReference type="SAM" id="MobiDB-lite"/>
    </source>
</evidence>
<dbReference type="InterPro" id="IPR011990">
    <property type="entry name" value="TPR-like_helical_dom_sf"/>
</dbReference>
<keyword evidence="3" id="KW-0732">Signal</keyword>
<feature type="repeat" description="TPR" evidence="1">
    <location>
        <begin position="466"/>
        <end position="499"/>
    </location>
</feature>
<feature type="compositionally biased region" description="Low complexity" evidence="2">
    <location>
        <begin position="1242"/>
        <end position="1252"/>
    </location>
</feature>
<evidence type="ECO:0000256" key="1">
    <source>
        <dbReference type="PROSITE-ProRule" id="PRU00339"/>
    </source>
</evidence>
<dbReference type="Pfam" id="PF13432">
    <property type="entry name" value="TPR_16"/>
    <property type="match status" value="1"/>
</dbReference>
<feature type="repeat" description="TPR" evidence="1">
    <location>
        <begin position="321"/>
        <end position="354"/>
    </location>
</feature>
<evidence type="ECO:0000256" key="3">
    <source>
        <dbReference type="SAM" id="SignalP"/>
    </source>
</evidence>
<organism evidence="4 5">
    <name type="scientific">Hallerella porci</name>
    <dbReference type="NCBI Taxonomy" id="1945871"/>
    <lineage>
        <taxon>Bacteria</taxon>
        <taxon>Pseudomonadati</taxon>
        <taxon>Fibrobacterota</taxon>
        <taxon>Fibrobacteria</taxon>
        <taxon>Fibrobacterales</taxon>
        <taxon>Fibrobacteraceae</taxon>
        <taxon>Hallerella</taxon>
    </lineage>
</organism>
<feature type="chain" id="PRO_5046797695" evidence="3">
    <location>
        <begin position="21"/>
        <end position="1252"/>
    </location>
</feature>
<dbReference type="InterPro" id="IPR019734">
    <property type="entry name" value="TPR_rpt"/>
</dbReference>
<dbReference type="Gene3D" id="1.25.40.10">
    <property type="entry name" value="Tetratricopeptide repeat domain"/>
    <property type="match status" value="6"/>
</dbReference>
<accession>A0ABX5LLP7</accession>
<dbReference type="RefSeq" id="WP_106198945.1">
    <property type="nucleotide sequence ID" value="NZ_JAXEIU010000011.1"/>
</dbReference>
<dbReference type="EMBL" id="QGHD01000013">
    <property type="protein sequence ID" value="PWK99185.1"/>
    <property type="molecule type" value="Genomic_DNA"/>
</dbReference>
<sequence>MKKLFLVALALCTFAGVSYADPCKDKTNEAKSMLAKCKSMKKGSHEYKQCASSYNLLKTQAQQACRSGGMDENEMQAAIKQWRTQVDRCKGQQSSRCASALQQLGNYQYRLEEKYQVDKIAQYEEDVAWCEDRDNEPAKCKNLGSGPKVDHSKSLAYFLEYIDKYPKETRTPNVMYQASFVLEASGEDDKAYKLRMRLVKEFPDNGLVPKTWLRIAEYHFMNRKFRDAIDAYKRVTGFENLTGKEAALAMYHLAESYYNIAEYEIAAKTYFVYIVGSDAGKYPSDLRLEAMDFMAASFSDIDDGVRVAAKFLKDKDVKFKDSLYYRIGMKNKDHDRNEEAVQSFRYLLDINPDYVDAPLADVAMVEILIIQQKFDEAQEQRKLVVKRYSKNSSWYKKNKQYPKSVENAERAIRAAMLDIPQYDHAQAAKLMKEGDTEAAKKRYAVAIKGYNDFLNQYKNEPTWDEYKVYANLALVYQEMNQYAKSADMFNKIVDADTNRYGRRPLGSAAPYKKEDAGYNAVIMMDKARADAQKNKAEDDPVKAYNLPETKAYFAQVDKYMSKFSKQNEAVELAYNAAIVRYQAKQYKLAVTDFRNLKQNYPKNQYILLISRMLAQSLLESDQLDESQKEFEWLLKQYTEVKETRNDSMAKIIRTSIAAVLFQKADRAVKNGQFEQGALAYLDLVKHYPKEAFADKAVFEAGTAYEKANKFELAAQTFMMLPMNYGTSPLTIKGILRAAMDYKKAGKPEQAAQTFLFITNNFEKDSMAFAAIGFAAATYDSIPNKKMAAQTYEIAYKKYHDHEKTPGMLYSACLTYDEAKLPEEAIRCSKDLVRDYPKSSYALDAAFSIPIAYQNAKRWNEAVDAYIFFTKTYTTDKEKLIAAYIGTARAYRELKDDKNAAVYYKKTIDAYDKYGLQIKNADPGVPAEAAFYLGEMEFAKMADVQVAGKQKQKDAAVKQLTEILKSAVGHYSKSATYASEQWTFRATNKIGFLFVTMAAKIREQELNGKTDEEKFAERIGIVQQLPGYYDQAQPIFQKNIDLARDQGFYNADVIAAEEGYIEMYYQGCAVFVEVGDAFAKSPLPDSVEIVTQYVEYEGMTKEDAEVAAGEDLQAYREELESRSTAAREAAVPRCATGIRASEHYGIDNQWTQKLYELLRELDDQNEALQIKITKFDASKLFQDPTYFKTKARLDQVKASNVMTKEEQLATYQEILKDAEAENEKLRAELKELQARLAPPPSAAPTAPAAGAAQ</sequence>
<dbReference type="SUPFAM" id="SSF48452">
    <property type="entry name" value="TPR-like"/>
    <property type="match status" value="3"/>
</dbReference>